<sequence>MEILFFLLCCAAKVALPPSLPMIPIRLMFSLFLSFHFLFSLHYGNEAAMGYDAWLWLRMSMRMKMSMSMSMRQCYTSQVSLILLATCYSPLATSMSMLLCASPTVFCWDARWDHARCGCGHGGLSVFMFTL</sequence>
<dbReference type="AlphaFoldDB" id="A0A317W879"/>
<dbReference type="RefSeq" id="XP_025399540.1">
    <property type="nucleotide sequence ID" value="XM_025539615.1"/>
</dbReference>
<comment type="caution">
    <text evidence="2">The sequence shown here is derived from an EMBL/GenBank/DDBJ whole genome shotgun (WGS) entry which is preliminary data.</text>
</comment>
<dbReference type="GeneID" id="37061852"/>
<gene>
    <name evidence="2" type="ORF">BO70DRAFT_29875</name>
</gene>
<keyword evidence="1" id="KW-1133">Transmembrane helix</keyword>
<dbReference type="EMBL" id="MSFL01000011">
    <property type="protein sequence ID" value="PWY82826.1"/>
    <property type="molecule type" value="Genomic_DNA"/>
</dbReference>
<proteinExistence type="predicted"/>
<accession>A0A317W879</accession>
<keyword evidence="3" id="KW-1185">Reference proteome</keyword>
<protein>
    <submittedName>
        <fullName evidence="2">Uncharacterized protein</fullName>
    </submittedName>
</protein>
<keyword evidence="1" id="KW-0472">Membrane</keyword>
<name>A0A317W879_9EURO</name>
<evidence type="ECO:0000313" key="2">
    <source>
        <dbReference type="EMBL" id="PWY82826.1"/>
    </source>
</evidence>
<dbReference type="Proteomes" id="UP000247233">
    <property type="component" value="Unassembled WGS sequence"/>
</dbReference>
<evidence type="ECO:0000313" key="3">
    <source>
        <dbReference type="Proteomes" id="UP000247233"/>
    </source>
</evidence>
<dbReference type="VEuPathDB" id="FungiDB:BO70DRAFT_29875"/>
<keyword evidence="1" id="KW-0812">Transmembrane</keyword>
<feature type="transmembrane region" description="Helical" evidence="1">
    <location>
        <begin position="78"/>
        <end position="99"/>
    </location>
</feature>
<feature type="transmembrane region" description="Helical" evidence="1">
    <location>
        <begin position="31"/>
        <end position="57"/>
    </location>
</feature>
<organism evidence="2 3">
    <name type="scientific">Aspergillus heteromorphus CBS 117.55</name>
    <dbReference type="NCBI Taxonomy" id="1448321"/>
    <lineage>
        <taxon>Eukaryota</taxon>
        <taxon>Fungi</taxon>
        <taxon>Dikarya</taxon>
        <taxon>Ascomycota</taxon>
        <taxon>Pezizomycotina</taxon>
        <taxon>Eurotiomycetes</taxon>
        <taxon>Eurotiomycetidae</taxon>
        <taxon>Eurotiales</taxon>
        <taxon>Aspergillaceae</taxon>
        <taxon>Aspergillus</taxon>
        <taxon>Aspergillus subgen. Circumdati</taxon>
    </lineage>
</organism>
<reference evidence="2 3" key="1">
    <citation type="submission" date="2016-12" db="EMBL/GenBank/DDBJ databases">
        <title>The genomes of Aspergillus section Nigri reveals drivers in fungal speciation.</title>
        <authorList>
            <consortium name="DOE Joint Genome Institute"/>
            <person name="Vesth T.C."/>
            <person name="Nybo J."/>
            <person name="Theobald S."/>
            <person name="Brandl J."/>
            <person name="Frisvad J.C."/>
            <person name="Nielsen K.F."/>
            <person name="Lyhne E.K."/>
            <person name="Kogle M.E."/>
            <person name="Kuo A."/>
            <person name="Riley R."/>
            <person name="Clum A."/>
            <person name="Nolan M."/>
            <person name="Lipzen A."/>
            <person name="Salamov A."/>
            <person name="Henrissat B."/>
            <person name="Wiebenga A."/>
            <person name="De Vries R.P."/>
            <person name="Grigoriev I.V."/>
            <person name="Mortensen U.H."/>
            <person name="Andersen M.R."/>
            <person name="Baker S.E."/>
        </authorList>
    </citation>
    <scope>NUCLEOTIDE SEQUENCE [LARGE SCALE GENOMIC DNA]</scope>
    <source>
        <strain evidence="2 3">CBS 117.55</strain>
    </source>
</reference>
<evidence type="ECO:0000256" key="1">
    <source>
        <dbReference type="SAM" id="Phobius"/>
    </source>
</evidence>